<gene>
    <name evidence="1" type="ORF">HID58_003550</name>
</gene>
<dbReference type="Gene3D" id="3.40.50.300">
    <property type="entry name" value="P-loop containing nucleotide triphosphate hydrolases"/>
    <property type="match status" value="1"/>
</dbReference>
<accession>A0ABQ8ET16</accession>
<reference evidence="1 2" key="1">
    <citation type="submission" date="2021-05" db="EMBL/GenBank/DDBJ databases">
        <title>Genome Assembly of Synthetic Allotetraploid Brassica napus Reveals Homoeologous Exchanges between Subgenomes.</title>
        <authorList>
            <person name="Davis J.T."/>
        </authorList>
    </citation>
    <scope>NUCLEOTIDE SEQUENCE [LARGE SCALE GENOMIC DNA]</scope>
    <source>
        <strain evidence="2">cv. Da-Ae</strain>
        <tissue evidence="1">Seedling</tissue>
    </source>
</reference>
<sequence length="109" mass="12074">YASYLSCMIQYVRWNGMSECIINSEYRGTSNGLSMVSASLASYHLCIIATNTRYHICGPNGTTFILTGICDLDRILSGGYPLGSLVMVMEDPKAPLQMDLLIYFQCLRG</sequence>
<evidence type="ECO:0000313" key="1">
    <source>
        <dbReference type="EMBL" id="KAH0943913.1"/>
    </source>
</evidence>
<dbReference type="Proteomes" id="UP000824890">
    <property type="component" value="Unassembled WGS sequence"/>
</dbReference>
<comment type="caution">
    <text evidence="1">The sequence shown here is derived from an EMBL/GenBank/DDBJ whole genome shotgun (WGS) entry which is preliminary data.</text>
</comment>
<feature type="non-terminal residue" evidence="1">
    <location>
        <position position="1"/>
    </location>
</feature>
<dbReference type="EMBL" id="JAGKQM010000001">
    <property type="protein sequence ID" value="KAH0943913.1"/>
    <property type="molecule type" value="Genomic_DNA"/>
</dbReference>
<evidence type="ECO:0000313" key="2">
    <source>
        <dbReference type="Proteomes" id="UP000824890"/>
    </source>
</evidence>
<proteinExistence type="predicted"/>
<dbReference type="InterPro" id="IPR008728">
    <property type="entry name" value="Elongator_complex_protein_4"/>
</dbReference>
<name>A0ABQ8ET16_BRANA</name>
<dbReference type="Pfam" id="PF05625">
    <property type="entry name" value="PAXNEB"/>
    <property type="match status" value="1"/>
</dbReference>
<keyword evidence="2" id="KW-1185">Reference proteome</keyword>
<protein>
    <submittedName>
        <fullName evidence="1">Uncharacterized protein</fullName>
    </submittedName>
</protein>
<dbReference type="InterPro" id="IPR027417">
    <property type="entry name" value="P-loop_NTPase"/>
</dbReference>
<organism evidence="1 2">
    <name type="scientific">Brassica napus</name>
    <name type="common">Rape</name>
    <dbReference type="NCBI Taxonomy" id="3708"/>
    <lineage>
        <taxon>Eukaryota</taxon>
        <taxon>Viridiplantae</taxon>
        <taxon>Streptophyta</taxon>
        <taxon>Embryophyta</taxon>
        <taxon>Tracheophyta</taxon>
        <taxon>Spermatophyta</taxon>
        <taxon>Magnoliopsida</taxon>
        <taxon>eudicotyledons</taxon>
        <taxon>Gunneridae</taxon>
        <taxon>Pentapetalae</taxon>
        <taxon>rosids</taxon>
        <taxon>malvids</taxon>
        <taxon>Brassicales</taxon>
        <taxon>Brassicaceae</taxon>
        <taxon>Brassiceae</taxon>
        <taxon>Brassica</taxon>
    </lineage>
</organism>